<dbReference type="AlphaFoldDB" id="A0A816NWQ3"/>
<proteinExistence type="predicted"/>
<name>A0A816NWQ3_BRANA</name>
<organism evidence="1">
    <name type="scientific">Brassica napus</name>
    <name type="common">Rape</name>
    <dbReference type="NCBI Taxonomy" id="3708"/>
    <lineage>
        <taxon>Eukaryota</taxon>
        <taxon>Viridiplantae</taxon>
        <taxon>Streptophyta</taxon>
        <taxon>Embryophyta</taxon>
        <taxon>Tracheophyta</taxon>
        <taxon>Spermatophyta</taxon>
        <taxon>Magnoliopsida</taxon>
        <taxon>eudicotyledons</taxon>
        <taxon>Gunneridae</taxon>
        <taxon>Pentapetalae</taxon>
        <taxon>rosids</taxon>
        <taxon>malvids</taxon>
        <taxon>Brassicales</taxon>
        <taxon>Brassicaceae</taxon>
        <taxon>Brassiceae</taxon>
        <taxon>Brassica</taxon>
    </lineage>
</organism>
<dbReference type="Proteomes" id="UP001295469">
    <property type="component" value="Chromosome A09"/>
</dbReference>
<evidence type="ECO:0000313" key="1">
    <source>
        <dbReference type="EMBL" id="CAF2041016.1"/>
    </source>
</evidence>
<dbReference type="EMBL" id="HG994363">
    <property type="protein sequence ID" value="CAF2041016.1"/>
    <property type="molecule type" value="Genomic_DNA"/>
</dbReference>
<sequence length="78" mass="9006">MLKKLSSSSLALRWPVVLPPPVTLQFALCSFSLCFSSLSSMSMVWSLCWCLWSYLLLEIDLCFSCSFAQLEHRQDYYP</sequence>
<accession>A0A816NWQ3</accession>
<reference evidence="1" key="1">
    <citation type="submission" date="2021-01" db="EMBL/GenBank/DDBJ databases">
        <authorList>
            <consortium name="Genoscope - CEA"/>
            <person name="William W."/>
        </authorList>
    </citation>
    <scope>NUCLEOTIDE SEQUENCE</scope>
</reference>
<gene>
    <name evidence="1" type="ORF">DARMORV10_A09P19380.1</name>
</gene>
<protein>
    <submittedName>
        <fullName evidence="1">(rape) hypothetical protein</fullName>
    </submittedName>
</protein>